<dbReference type="Proteomes" id="UP000032633">
    <property type="component" value="Chromosome"/>
</dbReference>
<dbReference type="OrthoDB" id="9807885at2"/>
<dbReference type="FunFam" id="3.40.640.10:FF:000004">
    <property type="entry name" value="Acetylornithine aminotransferase"/>
    <property type="match status" value="1"/>
</dbReference>
<proteinExistence type="inferred from homology"/>
<sequence length="419" mass="46568">MFTVNEITKETALAKSIQWWNPGKTKQWQTDGVDLVMGKREGYYFYDLSGKKLMDVHLNGGTYNLGHRNPEIIEALQEGMKEFDMGNHHFPSVARAQLAEIMAKAAPDTLKYSIFSSGGSEAIDIALKCARYATKRKKIISIQNGYHGHTGLAVSLGNPRYSLPFLSDGDPNEFVQVPFNDLEAMKSALSKGDTACVIVETVPATYGFPMPEATYLSSVKSMCEQYGTLYIADEVQTGLLRTGKLWGIEHYDVKPDILVTSKGFGGGIYPIAATLVSEQAGQWMHEDGFAHMSTFGGSELGCIVAMKVMEITQREEVRQNVNFVAGYLREGLETIRRQYPDFFVDIRQLGVVMGLVFGHPEGAKHVMRSLYENGVWAIYSMLDPRVLQFKPGLLCDKSYCDELLSRVETSIAQASTIMI</sequence>
<evidence type="ECO:0000256" key="1">
    <source>
        <dbReference type="ARBA" id="ARBA00001933"/>
    </source>
</evidence>
<dbReference type="PROSITE" id="PS00600">
    <property type="entry name" value="AA_TRANSFER_CLASS_3"/>
    <property type="match status" value="1"/>
</dbReference>
<dbReference type="CDD" id="cd00610">
    <property type="entry name" value="OAT_like"/>
    <property type="match status" value="1"/>
</dbReference>
<dbReference type="InterPro" id="IPR005814">
    <property type="entry name" value="Aminotrans_3"/>
</dbReference>
<dbReference type="PANTHER" id="PTHR11986:SF79">
    <property type="entry name" value="ACETYLORNITHINE AMINOTRANSFERASE, MITOCHONDRIAL"/>
    <property type="match status" value="1"/>
</dbReference>
<dbReference type="AlphaFoldDB" id="A0A0D5NFQ4"/>
<dbReference type="PATRIC" id="fig|1126833.4.peg.690"/>
<dbReference type="KEGG" id="pbj:VN24_03105"/>
<dbReference type="GO" id="GO:0030170">
    <property type="term" value="F:pyridoxal phosphate binding"/>
    <property type="evidence" value="ECO:0007669"/>
    <property type="project" value="InterPro"/>
</dbReference>
<dbReference type="GO" id="GO:0008483">
    <property type="term" value="F:transaminase activity"/>
    <property type="evidence" value="ECO:0007669"/>
    <property type="project" value="UniProtKB-KW"/>
</dbReference>
<keyword evidence="4 5" id="KW-0663">Pyridoxal phosphate</keyword>
<organism evidence="6 7">
    <name type="scientific">Paenibacillus beijingensis</name>
    <dbReference type="NCBI Taxonomy" id="1126833"/>
    <lineage>
        <taxon>Bacteria</taxon>
        <taxon>Bacillati</taxon>
        <taxon>Bacillota</taxon>
        <taxon>Bacilli</taxon>
        <taxon>Bacillales</taxon>
        <taxon>Paenibacillaceae</taxon>
        <taxon>Paenibacillus</taxon>
    </lineage>
</organism>
<keyword evidence="2 6" id="KW-0032">Aminotransferase</keyword>
<dbReference type="InterPro" id="IPR015422">
    <property type="entry name" value="PyrdxlP-dep_Trfase_small"/>
</dbReference>
<dbReference type="RefSeq" id="WP_045669237.1">
    <property type="nucleotide sequence ID" value="NZ_CP011058.1"/>
</dbReference>
<dbReference type="HOGENOM" id="CLU_016922_10_0_9"/>
<dbReference type="PANTHER" id="PTHR11986">
    <property type="entry name" value="AMINOTRANSFERASE CLASS III"/>
    <property type="match status" value="1"/>
</dbReference>
<comment type="cofactor">
    <cofactor evidence="1">
        <name>pyridoxal 5'-phosphate</name>
        <dbReference type="ChEBI" id="CHEBI:597326"/>
    </cofactor>
</comment>
<reference evidence="6 7" key="1">
    <citation type="journal article" date="2015" name="J. Biotechnol.">
        <title>Complete genome sequence of Paenibacillus beijingensis 7188(T) (=DSM 24997(T)), a novel rhizobacterium from jujube garden soil.</title>
        <authorList>
            <person name="Kwak Y."/>
            <person name="Shin J.H."/>
        </authorList>
    </citation>
    <scope>NUCLEOTIDE SEQUENCE [LARGE SCALE GENOMIC DNA]</scope>
    <source>
        <strain evidence="6 7">DSM 24997</strain>
    </source>
</reference>
<dbReference type="STRING" id="1126833.VN24_03105"/>
<dbReference type="Gene3D" id="3.40.640.10">
    <property type="entry name" value="Type I PLP-dependent aspartate aminotransferase-like (Major domain)"/>
    <property type="match status" value="1"/>
</dbReference>
<dbReference type="InterPro" id="IPR015424">
    <property type="entry name" value="PyrdxlP-dep_Trfase"/>
</dbReference>
<dbReference type="Pfam" id="PF00202">
    <property type="entry name" value="Aminotran_3"/>
    <property type="match status" value="1"/>
</dbReference>
<dbReference type="GO" id="GO:0042802">
    <property type="term" value="F:identical protein binding"/>
    <property type="evidence" value="ECO:0007669"/>
    <property type="project" value="TreeGrafter"/>
</dbReference>
<protein>
    <submittedName>
        <fullName evidence="6">Ornithine--oxo-acid aminotransferase</fullName>
    </submittedName>
</protein>
<dbReference type="InterPro" id="IPR015421">
    <property type="entry name" value="PyrdxlP-dep_Trfase_major"/>
</dbReference>
<evidence type="ECO:0000256" key="4">
    <source>
        <dbReference type="ARBA" id="ARBA00022898"/>
    </source>
</evidence>
<evidence type="ECO:0000313" key="6">
    <source>
        <dbReference type="EMBL" id="AJY73802.1"/>
    </source>
</evidence>
<dbReference type="PIRSF" id="PIRSF000521">
    <property type="entry name" value="Transaminase_4ab_Lys_Orn"/>
    <property type="match status" value="1"/>
</dbReference>
<comment type="similarity">
    <text evidence="5">Belongs to the class-III pyridoxal-phosphate-dependent aminotransferase family.</text>
</comment>
<dbReference type="InterPro" id="IPR050103">
    <property type="entry name" value="Class-III_PLP-dep_AT"/>
</dbReference>
<keyword evidence="3 6" id="KW-0808">Transferase</keyword>
<reference evidence="7" key="2">
    <citation type="submission" date="2015-03" db="EMBL/GenBank/DDBJ databases">
        <title>Genome sequence of Paenibacillus beijingensis strain DSM 24997T.</title>
        <authorList>
            <person name="Kwak Y."/>
            <person name="Shin J.-H."/>
        </authorList>
    </citation>
    <scope>NUCLEOTIDE SEQUENCE [LARGE SCALE GENOMIC DNA]</scope>
    <source>
        <strain evidence="7">DSM 24997</strain>
    </source>
</reference>
<accession>A0A0D5NFQ4</accession>
<dbReference type="Gene3D" id="3.90.1150.10">
    <property type="entry name" value="Aspartate Aminotransferase, domain 1"/>
    <property type="match status" value="1"/>
</dbReference>
<evidence type="ECO:0000256" key="3">
    <source>
        <dbReference type="ARBA" id="ARBA00022679"/>
    </source>
</evidence>
<gene>
    <name evidence="6" type="ORF">VN24_03105</name>
</gene>
<dbReference type="InterPro" id="IPR049704">
    <property type="entry name" value="Aminotrans_3_PPA_site"/>
</dbReference>
<dbReference type="EMBL" id="CP011058">
    <property type="protein sequence ID" value="AJY73802.1"/>
    <property type="molecule type" value="Genomic_DNA"/>
</dbReference>
<evidence type="ECO:0000256" key="5">
    <source>
        <dbReference type="RuleBase" id="RU003560"/>
    </source>
</evidence>
<keyword evidence="7" id="KW-1185">Reference proteome</keyword>
<evidence type="ECO:0000313" key="7">
    <source>
        <dbReference type="Proteomes" id="UP000032633"/>
    </source>
</evidence>
<dbReference type="SUPFAM" id="SSF53383">
    <property type="entry name" value="PLP-dependent transferases"/>
    <property type="match status" value="1"/>
</dbReference>
<evidence type="ECO:0000256" key="2">
    <source>
        <dbReference type="ARBA" id="ARBA00022576"/>
    </source>
</evidence>
<name>A0A0D5NFQ4_9BACL</name>